<evidence type="ECO:0000256" key="2">
    <source>
        <dbReference type="ARBA" id="ARBA00008576"/>
    </source>
</evidence>
<reference evidence="6" key="2">
    <citation type="submission" date="2023-02" db="EMBL/GenBank/DDBJ databases">
        <authorList>
            <consortium name="DOE Joint Genome Institute"/>
            <person name="Mondo S.J."/>
            <person name="Chang Y."/>
            <person name="Wang Y."/>
            <person name="Ahrendt S."/>
            <person name="Andreopoulos W."/>
            <person name="Barry K."/>
            <person name="Beard J."/>
            <person name="Benny G.L."/>
            <person name="Blankenship S."/>
            <person name="Bonito G."/>
            <person name="Cuomo C."/>
            <person name="Desiro A."/>
            <person name="Gervers K.A."/>
            <person name="Hundley H."/>
            <person name="Kuo A."/>
            <person name="LaButti K."/>
            <person name="Lang B.F."/>
            <person name="Lipzen A."/>
            <person name="O'Donnell K."/>
            <person name="Pangilinan J."/>
            <person name="Reynolds N."/>
            <person name="Sandor L."/>
            <person name="Smith M.W."/>
            <person name="Tsang A."/>
            <person name="Grigoriev I.V."/>
            <person name="Stajich J.E."/>
            <person name="Spatafora J.W."/>
        </authorList>
    </citation>
    <scope>NUCLEOTIDE SEQUENCE</scope>
    <source>
        <strain evidence="6">RSA 2281</strain>
    </source>
</reference>
<feature type="compositionally biased region" description="Basic and acidic residues" evidence="4">
    <location>
        <begin position="278"/>
        <end position="287"/>
    </location>
</feature>
<evidence type="ECO:0000259" key="5">
    <source>
        <dbReference type="PROSITE" id="PS50174"/>
    </source>
</evidence>
<feature type="compositionally biased region" description="Basic and acidic residues" evidence="4">
    <location>
        <begin position="122"/>
        <end position="135"/>
    </location>
</feature>
<dbReference type="Proteomes" id="UP001209540">
    <property type="component" value="Unassembled WGS sequence"/>
</dbReference>
<feature type="region of interest" description="Disordered" evidence="4">
    <location>
        <begin position="84"/>
        <end position="103"/>
    </location>
</feature>
<dbReference type="InterPro" id="IPR045166">
    <property type="entry name" value="Spp2-like"/>
</dbReference>
<sequence>MSSPSPAKLPFQKKGGPRQRFSGGKRFGFGDDDDHEEEDQVSMVTGFDDNKVQELNPKQEEKPLTIAPLPNVDWRAKKKQLYVPSGQHTAEMEQEQKPEVLDQSTQSFGLQVMKKSSSETGESSRESTAEIRMETEQLTVSGDSITEEMEKPKTLEEQALEAVIRDARRAADGEDINEQSKNQSVIPMVDETEAFREDVRDRPDDTTMEDYERMPVDQFGAALLRGLGWKEGEGIGRNRKNALPPKPFEPAKQRQALLGLGAKAEDISNGKKKPNRRSAYEYKETSLFKKVAKRKIEEQMDSADESSDYASSSSAGSNSRKEHRSDSNRSSSSRRRSRSRDRRDRRDRDKYYSSSSREGSRNRSRSRERRRRRSRSRSSERRRDRSGSSHRSDSSRRSRR</sequence>
<dbReference type="PANTHER" id="PTHR15818:SF2">
    <property type="entry name" value="G-PATCH DOMAIN AND KOW MOTIFS-CONTAINING PROTEIN"/>
    <property type="match status" value="1"/>
</dbReference>
<evidence type="ECO:0000256" key="3">
    <source>
        <dbReference type="ARBA" id="ARBA00023242"/>
    </source>
</evidence>
<comment type="similarity">
    <text evidence="2">Belongs to the SPP2 family.</text>
</comment>
<evidence type="ECO:0000313" key="7">
    <source>
        <dbReference type="Proteomes" id="UP001209540"/>
    </source>
</evidence>
<dbReference type="GO" id="GO:0000398">
    <property type="term" value="P:mRNA splicing, via spliceosome"/>
    <property type="evidence" value="ECO:0007669"/>
    <property type="project" value="InterPro"/>
</dbReference>
<dbReference type="InterPro" id="IPR000467">
    <property type="entry name" value="G_patch_dom"/>
</dbReference>
<evidence type="ECO:0000256" key="4">
    <source>
        <dbReference type="SAM" id="MobiDB-lite"/>
    </source>
</evidence>
<dbReference type="AlphaFoldDB" id="A0AAD5PHQ5"/>
<reference evidence="6" key="1">
    <citation type="journal article" date="2022" name="IScience">
        <title>Evolution of zygomycete secretomes and the origins of terrestrial fungal ecologies.</title>
        <authorList>
            <person name="Chang Y."/>
            <person name="Wang Y."/>
            <person name="Mondo S."/>
            <person name="Ahrendt S."/>
            <person name="Andreopoulos W."/>
            <person name="Barry K."/>
            <person name="Beard J."/>
            <person name="Benny G.L."/>
            <person name="Blankenship S."/>
            <person name="Bonito G."/>
            <person name="Cuomo C."/>
            <person name="Desiro A."/>
            <person name="Gervers K.A."/>
            <person name="Hundley H."/>
            <person name="Kuo A."/>
            <person name="LaButti K."/>
            <person name="Lang B.F."/>
            <person name="Lipzen A."/>
            <person name="O'Donnell K."/>
            <person name="Pangilinan J."/>
            <person name="Reynolds N."/>
            <person name="Sandor L."/>
            <person name="Smith M.E."/>
            <person name="Tsang A."/>
            <person name="Grigoriev I.V."/>
            <person name="Stajich J.E."/>
            <person name="Spatafora J.W."/>
        </authorList>
    </citation>
    <scope>NUCLEOTIDE SEQUENCE</scope>
    <source>
        <strain evidence="6">RSA 2281</strain>
    </source>
</reference>
<dbReference type="PROSITE" id="PS50174">
    <property type="entry name" value="G_PATCH"/>
    <property type="match status" value="1"/>
</dbReference>
<dbReference type="EMBL" id="JAIXMP010000005">
    <property type="protein sequence ID" value="KAI9273095.1"/>
    <property type="molecule type" value="Genomic_DNA"/>
</dbReference>
<feature type="region of interest" description="Disordered" evidence="4">
    <location>
        <begin position="170"/>
        <end position="214"/>
    </location>
</feature>
<feature type="region of interest" description="Disordered" evidence="4">
    <location>
        <begin position="232"/>
        <end position="400"/>
    </location>
</feature>
<gene>
    <name evidence="6" type="ORF">BDA99DRAFT_545815</name>
</gene>
<feature type="compositionally biased region" description="Basic and acidic residues" evidence="4">
    <location>
        <begin position="90"/>
        <end position="100"/>
    </location>
</feature>
<feature type="compositionally biased region" description="Basic and acidic residues" evidence="4">
    <location>
        <begin position="193"/>
        <end position="214"/>
    </location>
</feature>
<feature type="compositionally biased region" description="Low complexity" evidence="4">
    <location>
        <begin position="308"/>
        <end position="318"/>
    </location>
</feature>
<keyword evidence="3" id="KW-0539">Nucleus</keyword>
<feature type="compositionally biased region" description="Basic and acidic residues" evidence="4">
    <location>
        <begin position="377"/>
        <end position="400"/>
    </location>
</feature>
<dbReference type="PANTHER" id="PTHR15818">
    <property type="entry name" value="G PATCH AND KOW-CONTAINING"/>
    <property type="match status" value="1"/>
</dbReference>
<comment type="caution">
    <text evidence="6">The sequence shown here is derived from an EMBL/GenBank/DDBJ whole genome shotgun (WGS) entry which is preliminary data.</text>
</comment>
<feature type="region of interest" description="Disordered" evidence="4">
    <location>
        <begin position="111"/>
        <end position="156"/>
    </location>
</feature>
<protein>
    <submittedName>
        <fullName evidence="6">DExH-box splicing factor binding site-domain-containing protein</fullName>
    </submittedName>
</protein>
<name>A0AAD5PHQ5_9FUNG</name>
<feature type="compositionally biased region" description="Basic and acidic residues" evidence="4">
    <location>
        <begin position="341"/>
        <end position="351"/>
    </location>
</feature>
<feature type="compositionally biased region" description="Basic and acidic residues" evidence="4">
    <location>
        <begin position="48"/>
        <end position="63"/>
    </location>
</feature>
<accession>A0AAD5PHQ5</accession>
<dbReference type="InterPro" id="IPR026822">
    <property type="entry name" value="Spp2/MOS2_G-patch"/>
</dbReference>
<feature type="compositionally biased region" description="Acidic residues" evidence="4">
    <location>
        <begin position="30"/>
        <end position="40"/>
    </location>
</feature>
<feature type="compositionally biased region" description="Basic residues" evidence="4">
    <location>
        <begin position="362"/>
        <end position="376"/>
    </location>
</feature>
<feature type="domain" description="G-patch" evidence="5">
    <location>
        <begin position="216"/>
        <end position="265"/>
    </location>
</feature>
<dbReference type="GO" id="GO:0003676">
    <property type="term" value="F:nucleic acid binding"/>
    <property type="evidence" value="ECO:0007669"/>
    <property type="project" value="InterPro"/>
</dbReference>
<proteinExistence type="inferred from homology"/>
<feature type="region of interest" description="Disordered" evidence="4">
    <location>
        <begin position="1"/>
        <end position="69"/>
    </location>
</feature>
<dbReference type="Pfam" id="PF12656">
    <property type="entry name" value="G-patch_2"/>
    <property type="match status" value="1"/>
</dbReference>
<comment type="subcellular location">
    <subcellularLocation>
        <location evidence="1">Nucleus</location>
    </subcellularLocation>
</comment>
<evidence type="ECO:0000313" key="6">
    <source>
        <dbReference type="EMBL" id="KAI9273095.1"/>
    </source>
</evidence>
<organism evidence="6 7">
    <name type="scientific">Phascolomyces articulosus</name>
    <dbReference type="NCBI Taxonomy" id="60185"/>
    <lineage>
        <taxon>Eukaryota</taxon>
        <taxon>Fungi</taxon>
        <taxon>Fungi incertae sedis</taxon>
        <taxon>Mucoromycota</taxon>
        <taxon>Mucoromycotina</taxon>
        <taxon>Mucoromycetes</taxon>
        <taxon>Mucorales</taxon>
        <taxon>Lichtheimiaceae</taxon>
        <taxon>Phascolomyces</taxon>
    </lineage>
</organism>
<evidence type="ECO:0000256" key="1">
    <source>
        <dbReference type="ARBA" id="ARBA00004123"/>
    </source>
</evidence>
<keyword evidence="7" id="KW-1185">Reference proteome</keyword>
<dbReference type="GO" id="GO:0005681">
    <property type="term" value="C:spliceosomal complex"/>
    <property type="evidence" value="ECO:0007669"/>
    <property type="project" value="TreeGrafter"/>
</dbReference>